<feature type="transmembrane region" description="Helical" evidence="8">
    <location>
        <begin position="411"/>
        <end position="431"/>
    </location>
</feature>
<feature type="transmembrane region" description="Helical" evidence="8">
    <location>
        <begin position="338"/>
        <end position="359"/>
    </location>
</feature>
<dbReference type="GO" id="GO:0034204">
    <property type="term" value="P:lipid translocation"/>
    <property type="evidence" value="ECO:0007669"/>
    <property type="project" value="TreeGrafter"/>
</dbReference>
<feature type="transmembrane region" description="Helical" evidence="8">
    <location>
        <begin position="102"/>
        <end position="130"/>
    </location>
</feature>
<comment type="subcellular location">
    <subcellularLocation>
        <location evidence="1">Cell membrane</location>
        <topology evidence="1">Multi-pass membrane protein</topology>
    </subcellularLocation>
</comment>
<feature type="transmembrane region" description="Helical" evidence="8">
    <location>
        <begin position="295"/>
        <end position="317"/>
    </location>
</feature>
<dbReference type="GO" id="GO:0005886">
    <property type="term" value="C:plasma membrane"/>
    <property type="evidence" value="ECO:0007669"/>
    <property type="project" value="UniProtKB-SubCell"/>
</dbReference>
<feature type="transmembrane region" description="Helical" evidence="8">
    <location>
        <begin position="259"/>
        <end position="283"/>
    </location>
</feature>
<evidence type="ECO:0000256" key="7">
    <source>
        <dbReference type="ARBA" id="ARBA00023136"/>
    </source>
</evidence>
<accession>A0A6J4J158</accession>
<keyword evidence="3 8" id="KW-0812">Transmembrane</keyword>
<sequence>MSSVEDEAGDVASAEPPAPGLGRSAAIQAVGTLLSRVTGFGRVFALAYALGETRLVDTYLLANNTPNIIYELVLGGVLSGTVLPVFVQALRGRDEKEGWRAVSAVLTLAALAAAVLSFAFVVVAPLFIRLYTLRNGGELRADQTAVAVDLLRLFAPQVFFYGMISMTSALLRARRKFAAPMFAPILNNVIVIGVFLAYPHLIDGRELADVRGNTTAMVLLGLGTTAGVAAMALAQLPVRMIRRHVRPVWQPGHPAVRRILGLSGWTIGFVAANQVALFVVNFLANGSRGHVAAYFYAYTIFLLPHGVASVSIISAVQPELADRWSAEDRAGFQERLGSGLRTILAVIAPAAVGYILLAKPIVAVLLEHGALGDAGADEVAGTLAAMAIGLPAFSSWLFLTSAYQAMQDTRSLFRLYLLENAVNIVAAFALYPALGVQGLALAFALAYTVGSLAAVADLRRRAGGLGRASLPRAVGRIGLATAAMAVVVSLVAWNVGSNEGIGAVLRAAIGVGTGVTVYLLVARLAGVTELTSLLSIRRNR</sequence>
<feature type="transmembrane region" description="Helical" evidence="8">
    <location>
        <begin position="150"/>
        <end position="171"/>
    </location>
</feature>
<dbReference type="AlphaFoldDB" id="A0A6J4J158"/>
<reference evidence="9" key="1">
    <citation type="submission" date="2020-02" db="EMBL/GenBank/DDBJ databases">
        <authorList>
            <person name="Meier V. D."/>
        </authorList>
    </citation>
    <scope>NUCLEOTIDE SEQUENCE</scope>
    <source>
        <strain evidence="9">AVDCRST_MAG50</strain>
    </source>
</reference>
<dbReference type="InterPro" id="IPR051050">
    <property type="entry name" value="Lipid_II_flippase_MurJ/MviN"/>
</dbReference>
<protein>
    <submittedName>
        <fullName evidence="9">Proposed peptidoglycan lipid II flippase MurJ</fullName>
    </submittedName>
</protein>
<dbReference type="InterPro" id="IPR004268">
    <property type="entry name" value="MurJ"/>
</dbReference>
<feature type="transmembrane region" description="Helical" evidence="8">
    <location>
        <begin position="178"/>
        <end position="198"/>
    </location>
</feature>
<proteinExistence type="predicted"/>
<dbReference type="GO" id="GO:0008360">
    <property type="term" value="P:regulation of cell shape"/>
    <property type="evidence" value="ECO:0007669"/>
    <property type="project" value="UniProtKB-KW"/>
</dbReference>
<evidence type="ECO:0000256" key="1">
    <source>
        <dbReference type="ARBA" id="ARBA00004651"/>
    </source>
</evidence>
<evidence type="ECO:0000256" key="4">
    <source>
        <dbReference type="ARBA" id="ARBA00022960"/>
    </source>
</evidence>
<evidence type="ECO:0000313" key="9">
    <source>
        <dbReference type="EMBL" id="CAA9264138.1"/>
    </source>
</evidence>
<keyword evidence="6 8" id="KW-1133">Transmembrane helix</keyword>
<feature type="transmembrane region" description="Helical" evidence="8">
    <location>
        <begin position="437"/>
        <end position="456"/>
    </location>
</feature>
<dbReference type="PANTHER" id="PTHR47019:SF1">
    <property type="entry name" value="LIPID II FLIPPASE MURJ"/>
    <property type="match status" value="1"/>
</dbReference>
<dbReference type="PRINTS" id="PR01806">
    <property type="entry name" value="VIRFACTRMVIN"/>
</dbReference>
<feature type="transmembrane region" description="Helical" evidence="8">
    <location>
        <begin position="477"/>
        <end position="495"/>
    </location>
</feature>
<feature type="transmembrane region" description="Helical" evidence="8">
    <location>
        <begin position="515"/>
        <end position="536"/>
    </location>
</feature>
<feature type="transmembrane region" description="Helical" evidence="8">
    <location>
        <begin position="68"/>
        <end position="90"/>
    </location>
</feature>
<evidence type="ECO:0000256" key="5">
    <source>
        <dbReference type="ARBA" id="ARBA00022984"/>
    </source>
</evidence>
<dbReference type="NCBIfam" id="TIGR01695">
    <property type="entry name" value="murJ_mviN"/>
    <property type="match status" value="1"/>
</dbReference>
<feature type="transmembrane region" description="Helical" evidence="8">
    <location>
        <begin position="379"/>
        <end position="399"/>
    </location>
</feature>
<name>A0A6J4J158_9ACTN</name>
<dbReference type="EMBL" id="CADCTF010000142">
    <property type="protein sequence ID" value="CAA9264138.1"/>
    <property type="molecule type" value="Genomic_DNA"/>
</dbReference>
<evidence type="ECO:0000256" key="6">
    <source>
        <dbReference type="ARBA" id="ARBA00022989"/>
    </source>
</evidence>
<organism evidence="9">
    <name type="scientific">uncultured Acidimicrobiales bacterium</name>
    <dbReference type="NCBI Taxonomy" id="310071"/>
    <lineage>
        <taxon>Bacteria</taxon>
        <taxon>Bacillati</taxon>
        <taxon>Actinomycetota</taxon>
        <taxon>Acidimicrobiia</taxon>
        <taxon>Acidimicrobiales</taxon>
        <taxon>environmental samples</taxon>
    </lineage>
</organism>
<evidence type="ECO:0000256" key="3">
    <source>
        <dbReference type="ARBA" id="ARBA00022692"/>
    </source>
</evidence>
<feature type="transmembrane region" description="Helical" evidence="8">
    <location>
        <begin position="218"/>
        <end position="238"/>
    </location>
</feature>
<keyword evidence="4" id="KW-0133">Cell shape</keyword>
<dbReference type="Pfam" id="PF03023">
    <property type="entry name" value="MurJ"/>
    <property type="match status" value="1"/>
</dbReference>
<dbReference type="GO" id="GO:0015648">
    <property type="term" value="F:lipid-linked peptidoglycan transporter activity"/>
    <property type="evidence" value="ECO:0007669"/>
    <property type="project" value="TreeGrafter"/>
</dbReference>
<keyword evidence="2" id="KW-1003">Cell membrane</keyword>
<dbReference type="CDD" id="cd13123">
    <property type="entry name" value="MATE_MurJ_like"/>
    <property type="match status" value="1"/>
</dbReference>
<keyword evidence="7 8" id="KW-0472">Membrane</keyword>
<evidence type="ECO:0000256" key="2">
    <source>
        <dbReference type="ARBA" id="ARBA00022475"/>
    </source>
</evidence>
<gene>
    <name evidence="9" type="ORF">AVDCRST_MAG50-3057</name>
</gene>
<evidence type="ECO:0000256" key="8">
    <source>
        <dbReference type="SAM" id="Phobius"/>
    </source>
</evidence>
<dbReference type="GO" id="GO:0009252">
    <property type="term" value="P:peptidoglycan biosynthetic process"/>
    <property type="evidence" value="ECO:0007669"/>
    <property type="project" value="UniProtKB-KW"/>
</dbReference>
<keyword evidence="5" id="KW-0573">Peptidoglycan synthesis</keyword>
<dbReference type="PANTHER" id="PTHR47019">
    <property type="entry name" value="LIPID II FLIPPASE MURJ"/>
    <property type="match status" value="1"/>
</dbReference>